<evidence type="ECO:0000313" key="1">
    <source>
        <dbReference type="EMBL" id="SEJ29778.1"/>
    </source>
</evidence>
<gene>
    <name evidence="1" type="ORF">SAMN05660918_2887</name>
</gene>
<evidence type="ECO:0000313" key="2">
    <source>
        <dbReference type="Proteomes" id="UP000199702"/>
    </source>
</evidence>
<dbReference type="Gene3D" id="3.40.630.30">
    <property type="match status" value="1"/>
</dbReference>
<dbReference type="AlphaFoldDB" id="A0A1H6XL19"/>
<dbReference type="PANTHER" id="PTHR41368">
    <property type="entry name" value="PROTEIN YGHO"/>
    <property type="match status" value="1"/>
</dbReference>
<dbReference type="Proteomes" id="UP000199702">
    <property type="component" value="Unassembled WGS sequence"/>
</dbReference>
<name>A0A1H6XL19_9FLAO</name>
<dbReference type="OrthoDB" id="9806005at2"/>
<dbReference type="PANTHER" id="PTHR41368:SF1">
    <property type="entry name" value="PROTEIN YGHO"/>
    <property type="match status" value="1"/>
</dbReference>
<reference evidence="2" key="1">
    <citation type="submission" date="2016-10" db="EMBL/GenBank/DDBJ databases">
        <authorList>
            <person name="Varghese N."/>
            <person name="Submissions S."/>
        </authorList>
    </citation>
    <scope>NUCLEOTIDE SEQUENCE [LARGE SCALE GENOMIC DNA]</scope>
    <source>
        <strain evidence="2">DSM 17934</strain>
    </source>
</reference>
<sequence length="373" mass="43972">MIEIKEVFSKKEMKEFVKFPFELYKDNKNWVPPLIQEELETFDKTKNPVFQTADTHFYLAYKNNKIVGRVVAIINWDEVNILGKKKVRFGWFDVIDDIEVTKALLEKVTAFGAAHNLENIEGPMGFSNLDKVGCLIEGFDERGLMITWYNFPYYATHFEQLGYAKEKVYLESKFPFSNIDPTNFQRIADMIEKRYELTHLNFTKTKDIMPYVDKMFDLFNSSYATLQSFVPINDIQIEYFKKKYISFINPEFIKFIMDKDDKMVAFSIVMPDFAEALQKAKGKLFPFGFYHLLQARKKSKTAVFYLIGVLPEYQSKGVTSIIFNENHKTFTELGIETCMRTPELEDNHAVHNLWKHFDPVYHKKRCTFIKELK</sequence>
<organism evidence="1 2">
    <name type="scientific">Flavobacterium terrigena</name>
    <dbReference type="NCBI Taxonomy" id="402734"/>
    <lineage>
        <taxon>Bacteria</taxon>
        <taxon>Pseudomonadati</taxon>
        <taxon>Bacteroidota</taxon>
        <taxon>Flavobacteriia</taxon>
        <taxon>Flavobacteriales</taxon>
        <taxon>Flavobacteriaceae</taxon>
        <taxon>Flavobacterium</taxon>
    </lineage>
</organism>
<proteinExistence type="predicted"/>
<dbReference type="InterPro" id="IPR039968">
    <property type="entry name" value="BcerS-like"/>
</dbReference>
<dbReference type="EMBL" id="FNYA01000009">
    <property type="protein sequence ID" value="SEJ29778.1"/>
    <property type="molecule type" value="Genomic_DNA"/>
</dbReference>
<dbReference type="SUPFAM" id="SSF55729">
    <property type="entry name" value="Acyl-CoA N-acyltransferases (Nat)"/>
    <property type="match status" value="1"/>
</dbReference>
<dbReference type="RefSeq" id="WP_091315396.1">
    <property type="nucleotide sequence ID" value="NZ_CBCSJU010000009.1"/>
</dbReference>
<dbReference type="InterPro" id="IPR016181">
    <property type="entry name" value="Acyl_CoA_acyltransferase"/>
</dbReference>
<evidence type="ECO:0008006" key="3">
    <source>
        <dbReference type="Google" id="ProtNLM"/>
    </source>
</evidence>
<accession>A0A1H6XL19</accession>
<protein>
    <recommendedName>
        <fullName evidence="3">N-acetyltransferase domain-containing protein</fullName>
    </recommendedName>
</protein>
<dbReference type="STRING" id="402734.SAMN05660918_2887"/>
<keyword evidence="2" id="KW-1185">Reference proteome</keyword>